<reference evidence="1 2" key="1">
    <citation type="submission" date="2024-02" db="EMBL/GenBank/DDBJ databases">
        <authorList>
            <person name="Vignale AGUSTIN F."/>
            <person name="Sosa J E."/>
            <person name="Modenutti C."/>
        </authorList>
    </citation>
    <scope>NUCLEOTIDE SEQUENCE [LARGE SCALE GENOMIC DNA]</scope>
</reference>
<comment type="caution">
    <text evidence="1">The sequence shown here is derived from an EMBL/GenBank/DDBJ whole genome shotgun (WGS) entry which is preliminary data.</text>
</comment>
<name>A0ABC8T184_9AQUA</name>
<proteinExistence type="predicted"/>
<dbReference type="AlphaFoldDB" id="A0ABC8T184"/>
<dbReference type="Proteomes" id="UP001642360">
    <property type="component" value="Unassembled WGS sequence"/>
</dbReference>
<evidence type="ECO:0000313" key="2">
    <source>
        <dbReference type="Proteomes" id="UP001642360"/>
    </source>
</evidence>
<protein>
    <submittedName>
        <fullName evidence="1">Uncharacterized protein</fullName>
    </submittedName>
</protein>
<organism evidence="1 2">
    <name type="scientific">Ilex paraguariensis</name>
    <name type="common">yerba mate</name>
    <dbReference type="NCBI Taxonomy" id="185542"/>
    <lineage>
        <taxon>Eukaryota</taxon>
        <taxon>Viridiplantae</taxon>
        <taxon>Streptophyta</taxon>
        <taxon>Embryophyta</taxon>
        <taxon>Tracheophyta</taxon>
        <taxon>Spermatophyta</taxon>
        <taxon>Magnoliopsida</taxon>
        <taxon>eudicotyledons</taxon>
        <taxon>Gunneridae</taxon>
        <taxon>Pentapetalae</taxon>
        <taxon>asterids</taxon>
        <taxon>campanulids</taxon>
        <taxon>Aquifoliales</taxon>
        <taxon>Aquifoliaceae</taxon>
        <taxon>Ilex</taxon>
    </lineage>
</organism>
<dbReference type="EMBL" id="CAUOFW020003947">
    <property type="protein sequence ID" value="CAK9162940.1"/>
    <property type="molecule type" value="Genomic_DNA"/>
</dbReference>
<keyword evidence="2" id="KW-1185">Reference proteome</keyword>
<gene>
    <name evidence="1" type="ORF">ILEXP_LOCUS31899</name>
</gene>
<accession>A0ABC8T184</accession>
<sequence length="74" mass="8166">MNCPRKGFYGENASEDSKGFVLNNLVIKLQNQWGVGLLKTIPSIEANYISSSGEKLIIELATALLQNERIPKDS</sequence>
<evidence type="ECO:0000313" key="1">
    <source>
        <dbReference type="EMBL" id="CAK9162940.1"/>
    </source>
</evidence>